<comment type="caution">
    <text evidence="1">The sequence shown here is derived from an EMBL/GenBank/DDBJ whole genome shotgun (WGS) entry which is preliminary data.</text>
</comment>
<evidence type="ECO:0000313" key="1">
    <source>
        <dbReference type="EMBL" id="KAJ8684497.1"/>
    </source>
</evidence>
<keyword evidence="2" id="KW-1185">Reference proteome</keyword>
<name>A0ACC2PM30_9HYME</name>
<protein>
    <submittedName>
        <fullName evidence="1">Uncharacterized protein</fullName>
    </submittedName>
</protein>
<dbReference type="EMBL" id="CM056741">
    <property type="protein sequence ID" value="KAJ8684497.1"/>
    <property type="molecule type" value="Genomic_DNA"/>
</dbReference>
<evidence type="ECO:0000313" key="2">
    <source>
        <dbReference type="Proteomes" id="UP001239111"/>
    </source>
</evidence>
<gene>
    <name evidence="1" type="ORF">QAD02_020289</name>
</gene>
<dbReference type="Proteomes" id="UP001239111">
    <property type="component" value="Chromosome 1"/>
</dbReference>
<organism evidence="1 2">
    <name type="scientific">Eretmocerus hayati</name>
    <dbReference type="NCBI Taxonomy" id="131215"/>
    <lineage>
        <taxon>Eukaryota</taxon>
        <taxon>Metazoa</taxon>
        <taxon>Ecdysozoa</taxon>
        <taxon>Arthropoda</taxon>
        <taxon>Hexapoda</taxon>
        <taxon>Insecta</taxon>
        <taxon>Pterygota</taxon>
        <taxon>Neoptera</taxon>
        <taxon>Endopterygota</taxon>
        <taxon>Hymenoptera</taxon>
        <taxon>Apocrita</taxon>
        <taxon>Proctotrupomorpha</taxon>
        <taxon>Chalcidoidea</taxon>
        <taxon>Aphelinidae</taxon>
        <taxon>Aphelininae</taxon>
        <taxon>Eretmocerus</taxon>
    </lineage>
</organism>
<sequence length="355" mass="39945">MLDPQKCALIQFISNHEVACAYQLWFKEKDLRKAEQLIETGTPVAVSWPPDGIKITSDARSMDKALKGKKLDTKAVKLLYIGTWVEVREAEKKLKKGKSLSNSKETRKNNVKKRLYSDSEDESDREKNYKKKTNQSKSVHEKLLEEIQNDSGSNTDSEDENADKKSNGGKFDDDRCNVGSSEESGKDDDTGVVRKRKRNNNVLVIRTLTSLLCANRNHKLISANPFQRPCGRTTELGHSGVFVSSSKLARLDKSSTSKFTTELMDIVFTREELATSSVTGQPSNFDPGAKAKPALDLAKKEAVEEYVFTNSKTQNKDTMSLIKKAMRDKLTNAAASERNRKKNKKSRSDRNRNKE</sequence>
<accession>A0ACC2PM30</accession>
<proteinExistence type="predicted"/>
<reference evidence="1" key="1">
    <citation type="submission" date="2023-04" db="EMBL/GenBank/DDBJ databases">
        <title>A chromosome-level genome assembly of the parasitoid wasp Eretmocerus hayati.</title>
        <authorList>
            <person name="Zhong Y."/>
            <person name="Liu S."/>
            <person name="Liu Y."/>
        </authorList>
    </citation>
    <scope>NUCLEOTIDE SEQUENCE</scope>
    <source>
        <strain evidence="1">ZJU_SS_LIU_2023</strain>
    </source>
</reference>